<dbReference type="PROSITE" id="PS50222">
    <property type="entry name" value="EF_HAND_2"/>
    <property type="match status" value="1"/>
</dbReference>
<dbReference type="AlphaFoldDB" id="A0A0F8YGG9"/>
<feature type="domain" description="EF-hand" evidence="1">
    <location>
        <begin position="280"/>
        <end position="315"/>
    </location>
</feature>
<dbReference type="InterPro" id="IPR028974">
    <property type="entry name" value="TSP_type-3_rpt"/>
</dbReference>
<dbReference type="InterPro" id="IPR011992">
    <property type="entry name" value="EF-hand-dom_pair"/>
</dbReference>
<accession>A0A0F8YGG9</accession>
<sequence>SSITAFGINLEYNFGHIFKTDAPAFNPFISVGFEPFMFSAKGDLYRETDAYHYWSDGTIRDLAESAPNAVRNELLPRDWIFETDLRDEDFYGLGSYSQFSFAIPIEVGLDFNVSSRMKFRLGTSFHLTFTDVIDNVSWEGEGIVGDKANDYFMFTYIGLQFDLFSEPKTRTEELLFAELDDFDYLMFDDDDGDGVLNMSDECLGTPPGVAVDTLGCPLDFDADGVPDYLDREDSQAGAIVNAQGVELSEEELIALLATRDAVPRSDLDLYVTSSAEQKRMTLADLPEKFHVLDNDGDGYLSFDELLLSIDDFFDFQSFMDTDEVYQVINFFFVQ</sequence>
<reference evidence="2" key="1">
    <citation type="journal article" date="2015" name="Nature">
        <title>Complex archaea that bridge the gap between prokaryotes and eukaryotes.</title>
        <authorList>
            <person name="Spang A."/>
            <person name="Saw J.H."/>
            <person name="Jorgensen S.L."/>
            <person name="Zaremba-Niedzwiedzka K."/>
            <person name="Martijn J."/>
            <person name="Lind A.E."/>
            <person name="van Eijk R."/>
            <person name="Schleper C."/>
            <person name="Guy L."/>
            <person name="Ettema T.J."/>
        </authorList>
    </citation>
    <scope>NUCLEOTIDE SEQUENCE</scope>
</reference>
<dbReference type="SUPFAM" id="SSF103647">
    <property type="entry name" value="TSP type-3 repeat"/>
    <property type="match status" value="1"/>
</dbReference>
<dbReference type="InterPro" id="IPR018247">
    <property type="entry name" value="EF_Hand_1_Ca_BS"/>
</dbReference>
<dbReference type="Gene3D" id="1.10.238.10">
    <property type="entry name" value="EF-hand"/>
    <property type="match status" value="1"/>
</dbReference>
<dbReference type="SUPFAM" id="SSF47473">
    <property type="entry name" value="EF-hand"/>
    <property type="match status" value="1"/>
</dbReference>
<evidence type="ECO:0000259" key="1">
    <source>
        <dbReference type="PROSITE" id="PS50222"/>
    </source>
</evidence>
<evidence type="ECO:0000313" key="2">
    <source>
        <dbReference type="EMBL" id="KKK80492.1"/>
    </source>
</evidence>
<dbReference type="GO" id="GO:0005509">
    <property type="term" value="F:calcium ion binding"/>
    <property type="evidence" value="ECO:0007669"/>
    <property type="project" value="InterPro"/>
</dbReference>
<protein>
    <recommendedName>
        <fullName evidence="1">EF-hand domain-containing protein</fullName>
    </recommendedName>
</protein>
<proteinExistence type="predicted"/>
<organism evidence="2">
    <name type="scientific">marine sediment metagenome</name>
    <dbReference type="NCBI Taxonomy" id="412755"/>
    <lineage>
        <taxon>unclassified sequences</taxon>
        <taxon>metagenomes</taxon>
        <taxon>ecological metagenomes</taxon>
    </lineage>
</organism>
<feature type="non-terminal residue" evidence="2">
    <location>
        <position position="1"/>
    </location>
</feature>
<dbReference type="PROSITE" id="PS00018">
    <property type="entry name" value="EF_HAND_1"/>
    <property type="match status" value="1"/>
</dbReference>
<dbReference type="InterPro" id="IPR002048">
    <property type="entry name" value="EF_hand_dom"/>
</dbReference>
<dbReference type="EMBL" id="LAZR01053557">
    <property type="protein sequence ID" value="KKK80492.1"/>
    <property type="molecule type" value="Genomic_DNA"/>
</dbReference>
<comment type="caution">
    <text evidence="2">The sequence shown here is derived from an EMBL/GenBank/DDBJ whole genome shotgun (WGS) entry which is preliminary data.</text>
</comment>
<name>A0A0F8YGG9_9ZZZZ</name>
<gene>
    <name evidence="2" type="ORF">LCGC14_2822960</name>
</gene>